<organism evidence="1 2">
    <name type="scientific">Aristaeella lactis</name>
    <dbReference type="NCBI Taxonomy" id="3046383"/>
    <lineage>
        <taxon>Bacteria</taxon>
        <taxon>Bacillati</taxon>
        <taxon>Bacillota</taxon>
        <taxon>Clostridia</taxon>
        <taxon>Eubacteriales</taxon>
        <taxon>Aristaeellaceae</taxon>
        <taxon>Aristaeella</taxon>
    </lineage>
</organism>
<name>A0AC61PHV3_9FIRM</name>
<evidence type="ECO:0000313" key="2">
    <source>
        <dbReference type="Proteomes" id="UP000192328"/>
    </source>
</evidence>
<keyword evidence="2" id="KW-1185">Reference proteome</keyword>
<evidence type="ECO:0000313" key="1">
    <source>
        <dbReference type="EMBL" id="SMC36651.1"/>
    </source>
</evidence>
<proteinExistence type="predicted"/>
<dbReference type="EMBL" id="FWXZ01000001">
    <property type="protein sequence ID" value="SMC36651.1"/>
    <property type="molecule type" value="Genomic_DNA"/>
</dbReference>
<reference evidence="1" key="1">
    <citation type="submission" date="2017-04" db="EMBL/GenBank/DDBJ databases">
        <authorList>
            <person name="Varghese N."/>
            <person name="Submissions S."/>
        </authorList>
    </citation>
    <scope>NUCLEOTIDE SEQUENCE</scope>
    <source>
        <strain evidence="1">WTE2008</strain>
    </source>
</reference>
<sequence length="235" mass="26298">MKRKNFIAVAAIVLIAVIALVVLMLEKNNSEFRIQNSELSVTAEPDKTEPQVTPDVIEVEQTEAPAAEQTEETTAEETAIQAEEETEKTSAEETEAPAAEDMEKTAEEETKASAEDEAKEQPFLVQITEDDPSIGYVLVRMPNPIGLLPLPQEGEYKKTIRVAMPDGSEYVNVLHITTNGFWMEHANCEGQDCVKQGEVTLENREERILWNMIICLPHQLSAELITREEAEQMLK</sequence>
<accession>A0AC61PHV3</accession>
<comment type="caution">
    <text evidence="1">The sequence shown here is derived from an EMBL/GenBank/DDBJ whole genome shotgun (WGS) entry which is preliminary data.</text>
</comment>
<gene>
    <name evidence="1" type="ORF">SAMN06297397_0319</name>
</gene>
<dbReference type="Proteomes" id="UP000192328">
    <property type="component" value="Unassembled WGS sequence"/>
</dbReference>
<protein>
    <submittedName>
        <fullName evidence="1">NusG domain II</fullName>
    </submittedName>
</protein>